<dbReference type="EMBL" id="JAGPNK010000003">
    <property type="protein sequence ID" value="KAH7324842.1"/>
    <property type="molecule type" value="Genomic_DNA"/>
</dbReference>
<sequence>MASRTTQSSNLVITLLANDSPSPLLAQYCVQPVPAERIDPGLVKRWISTCDNDHADRCKVHPAIKEFLGAHLADVVQDFRSIDVNKNCLVRVNNGARYVTLSYVWGRRPFSRTLMSTVNELEKPGALAKPEVRDHIPQTIKNAMEMTKLLDIPYLYIWVDSICIVQDGTTGRKLETIKNMRLVYSASYLVIIAVSGADAFSGIPGVQFNTLGARQPVKIERKLKRAQESPQYCANSFYISIDNDRNPILTGRA</sequence>
<organism evidence="2 3">
    <name type="scientific">Stachybotrys elegans</name>
    <dbReference type="NCBI Taxonomy" id="80388"/>
    <lineage>
        <taxon>Eukaryota</taxon>
        <taxon>Fungi</taxon>
        <taxon>Dikarya</taxon>
        <taxon>Ascomycota</taxon>
        <taxon>Pezizomycotina</taxon>
        <taxon>Sordariomycetes</taxon>
        <taxon>Hypocreomycetidae</taxon>
        <taxon>Hypocreales</taxon>
        <taxon>Stachybotryaceae</taxon>
        <taxon>Stachybotrys</taxon>
    </lineage>
</organism>
<comment type="caution">
    <text evidence="2">The sequence shown here is derived from an EMBL/GenBank/DDBJ whole genome shotgun (WGS) entry which is preliminary data.</text>
</comment>
<protein>
    <submittedName>
        <fullName evidence="2">Heterokaryon incompatibility protein-domain-containing protein</fullName>
    </submittedName>
</protein>
<evidence type="ECO:0000313" key="2">
    <source>
        <dbReference type="EMBL" id="KAH7324842.1"/>
    </source>
</evidence>
<keyword evidence="3" id="KW-1185">Reference proteome</keyword>
<dbReference type="PANTHER" id="PTHR33112:SF16">
    <property type="entry name" value="HETEROKARYON INCOMPATIBILITY DOMAIN-CONTAINING PROTEIN"/>
    <property type="match status" value="1"/>
</dbReference>
<dbReference type="Pfam" id="PF06985">
    <property type="entry name" value="HET"/>
    <property type="match status" value="1"/>
</dbReference>
<dbReference type="Proteomes" id="UP000813444">
    <property type="component" value="Unassembled WGS sequence"/>
</dbReference>
<feature type="domain" description="Heterokaryon incompatibility" evidence="1">
    <location>
        <begin position="98"/>
        <end position="222"/>
    </location>
</feature>
<evidence type="ECO:0000259" key="1">
    <source>
        <dbReference type="Pfam" id="PF06985"/>
    </source>
</evidence>
<dbReference type="AlphaFoldDB" id="A0A8K0WU55"/>
<gene>
    <name evidence="2" type="ORF">B0I35DRAFT_406600</name>
</gene>
<reference evidence="2" key="1">
    <citation type="journal article" date="2021" name="Nat. Commun.">
        <title>Genetic determinants of endophytism in the Arabidopsis root mycobiome.</title>
        <authorList>
            <person name="Mesny F."/>
            <person name="Miyauchi S."/>
            <person name="Thiergart T."/>
            <person name="Pickel B."/>
            <person name="Atanasova L."/>
            <person name="Karlsson M."/>
            <person name="Huettel B."/>
            <person name="Barry K.W."/>
            <person name="Haridas S."/>
            <person name="Chen C."/>
            <person name="Bauer D."/>
            <person name="Andreopoulos W."/>
            <person name="Pangilinan J."/>
            <person name="LaButti K."/>
            <person name="Riley R."/>
            <person name="Lipzen A."/>
            <person name="Clum A."/>
            <person name="Drula E."/>
            <person name="Henrissat B."/>
            <person name="Kohler A."/>
            <person name="Grigoriev I.V."/>
            <person name="Martin F.M."/>
            <person name="Hacquard S."/>
        </authorList>
    </citation>
    <scope>NUCLEOTIDE SEQUENCE</scope>
    <source>
        <strain evidence="2">MPI-CAGE-CH-0235</strain>
    </source>
</reference>
<dbReference type="InterPro" id="IPR010730">
    <property type="entry name" value="HET"/>
</dbReference>
<dbReference type="OrthoDB" id="2958217at2759"/>
<dbReference type="PANTHER" id="PTHR33112">
    <property type="entry name" value="DOMAIN PROTEIN, PUTATIVE-RELATED"/>
    <property type="match status" value="1"/>
</dbReference>
<proteinExistence type="predicted"/>
<name>A0A8K0WU55_9HYPO</name>
<evidence type="ECO:0000313" key="3">
    <source>
        <dbReference type="Proteomes" id="UP000813444"/>
    </source>
</evidence>
<accession>A0A8K0WU55</accession>